<dbReference type="GO" id="GO:0005576">
    <property type="term" value="C:extracellular region"/>
    <property type="evidence" value="ECO:0007669"/>
    <property type="project" value="InterPro"/>
</dbReference>
<dbReference type="SMART" id="SM00236">
    <property type="entry name" value="fCBD"/>
    <property type="match status" value="1"/>
</dbReference>
<accession>A0A4S4M6Z7</accession>
<feature type="transmembrane region" description="Helical" evidence="3">
    <location>
        <begin position="16"/>
        <end position="36"/>
    </location>
</feature>
<feature type="region of interest" description="Disordered" evidence="2">
    <location>
        <begin position="986"/>
        <end position="1029"/>
    </location>
</feature>
<dbReference type="PANTHER" id="PTHR34612">
    <property type="entry name" value="GH131_N DOMAIN-CONTAINING PROTEIN"/>
    <property type="match status" value="1"/>
</dbReference>
<dbReference type="SUPFAM" id="SSF57180">
    <property type="entry name" value="Cellulose-binding domain"/>
    <property type="match status" value="1"/>
</dbReference>
<evidence type="ECO:0000256" key="2">
    <source>
        <dbReference type="SAM" id="MobiDB-lite"/>
    </source>
</evidence>
<keyword evidence="3" id="KW-0472">Membrane</keyword>
<dbReference type="InterPro" id="IPR003864">
    <property type="entry name" value="CSC1/OSCA1-like_7TM"/>
</dbReference>
<feature type="transmembrane region" description="Helical" evidence="3">
    <location>
        <begin position="113"/>
        <end position="135"/>
    </location>
</feature>
<dbReference type="InterPro" id="IPR000254">
    <property type="entry name" value="CBD"/>
</dbReference>
<proteinExistence type="predicted"/>
<dbReference type="GO" id="GO:0016020">
    <property type="term" value="C:membrane"/>
    <property type="evidence" value="ECO:0007669"/>
    <property type="project" value="InterPro"/>
</dbReference>
<feature type="region of interest" description="Disordered" evidence="2">
    <location>
        <begin position="1570"/>
        <end position="1595"/>
    </location>
</feature>
<organism evidence="5 6">
    <name type="scientific">Bondarzewia mesenterica</name>
    <dbReference type="NCBI Taxonomy" id="1095465"/>
    <lineage>
        <taxon>Eukaryota</taxon>
        <taxon>Fungi</taxon>
        <taxon>Dikarya</taxon>
        <taxon>Basidiomycota</taxon>
        <taxon>Agaricomycotina</taxon>
        <taxon>Agaricomycetes</taxon>
        <taxon>Russulales</taxon>
        <taxon>Bondarzewiaceae</taxon>
        <taxon>Bondarzewia</taxon>
    </lineage>
</organism>
<dbReference type="InterPro" id="IPR035971">
    <property type="entry name" value="CBD_sf"/>
</dbReference>
<feature type="domain" description="CBM1" evidence="4">
    <location>
        <begin position="1599"/>
        <end position="1636"/>
    </location>
</feature>
<dbReference type="EMBL" id="SGPL01000029">
    <property type="protein sequence ID" value="THH20111.1"/>
    <property type="molecule type" value="Genomic_DNA"/>
</dbReference>
<evidence type="ECO:0000259" key="4">
    <source>
        <dbReference type="PROSITE" id="PS51164"/>
    </source>
</evidence>
<keyword evidence="3" id="KW-1133">Transmembrane helix</keyword>
<dbReference type="InterPro" id="IPR041524">
    <property type="entry name" value="GH131_N"/>
</dbReference>
<dbReference type="GO" id="GO:0030248">
    <property type="term" value="F:cellulose binding"/>
    <property type="evidence" value="ECO:0007669"/>
    <property type="project" value="InterPro"/>
</dbReference>
<feature type="transmembrane region" description="Helical" evidence="3">
    <location>
        <begin position="699"/>
        <end position="726"/>
    </location>
</feature>
<protein>
    <recommendedName>
        <fullName evidence="4">CBM1 domain-containing protein</fullName>
    </recommendedName>
</protein>
<evidence type="ECO:0000256" key="1">
    <source>
        <dbReference type="ARBA" id="ARBA00022729"/>
    </source>
</evidence>
<feature type="transmembrane region" description="Helical" evidence="3">
    <location>
        <begin position="885"/>
        <end position="902"/>
    </location>
</feature>
<feature type="transmembrane region" description="Helical" evidence="3">
    <location>
        <begin position="654"/>
        <end position="678"/>
    </location>
</feature>
<reference evidence="5 6" key="1">
    <citation type="submission" date="2019-02" db="EMBL/GenBank/DDBJ databases">
        <title>Genome sequencing of the rare red list fungi Bondarzewia mesenterica.</title>
        <authorList>
            <person name="Buettner E."/>
            <person name="Kellner H."/>
        </authorList>
    </citation>
    <scope>NUCLEOTIDE SEQUENCE [LARGE SCALE GENOMIC DNA]</scope>
    <source>
        <strain evidence="5 6">DSM 108281</strain>
    </source>
</reference>
<dbReference type="Gene3D" id="2.60.120.1160">
    <property type="match status" value="1"/>
</dbReference>
<feature type="transmembrane region" description="Helical" evidence="3">
    <location>
        <begin position="609"/>
        <end position="634"/>
    </location>
</feature>
<dbReference type="GO" id="GO:0005975">
    <property type="term" value="P:carbohydrate metabolic process"/>
    <property type="evidence" value="ECO:0007669"/>
    <property type="project" value="InterPro"/>
</dbReference>
<dbReference type="Pfam" id="PF14703">
    <property type="entry name" value="PHM7_cyt"/>
    <property type="match status" value="1"/>
</dbReference>
<gene>
    <name evidence="5" type="ORF">EW146_g1190</name>
</gene>
<feature type="compositionally biased region" description="Polar residues" evidence="2">
    <location>
        <begin position="996"/>
        <end position="1006"/>
    </location>
</feature>
<dbReference type="Pfam" id="PF13967">
    <property type="entry name" value="RSN1_TM"/>
    <property type="match status" value="1"/>
</dbReference>
<evidence type="ECO:0000313" key="6">
    <source>
        <dbReference type="Proteomes" id="UP000310158"/>
    </source>
</evidence>
<evidence type="ECO:0000256" key="3">
    <source>
        <dbReference type="SAM" id="Phobius"/>
    </source>
</evidence>
<sequence>MATIDDRPFSKNYSGLINQSVIAVCLGAVCITAHEIMKRKRRGRRRVDGLGSVETWEFGYLYQGRSWAQQPSPPTPRGWPLSWVVEVVNFPEPKLNELRGVDATLYARFLRGCAWFAFLHTFTTVPILLPIHVHFSDNSVSPRSMTRASISSLVSTQAGGKLLWIHLVLLYYLTFTWMATLLWICRGVFAYRNANIQASADQIVSATHAEHDFRHGLHPHPQYPFLSLPSTIAQDESKHNRGLRLRTVMVTNVPRALRSERELAEYFQYYLSRPIDLPYMGLPSAVQPGFFNKSTAFIFNRAKRIPDFLPHQPRVSKGNENVAGAQQPARQVPVIDCVVIARKMTELQSLLERREDILRLLEIAHIKLAKKVLAAVKQAMDERQTGNPFVKNPASRISMHRLSQDHEISGAHLPVRPTRSTEAEETGGGYMDLLIRELAPFVEEFGLLSSPTIHPSAGKPMFKYFIGPILRIFDSTQLSTEKYKSLSDMNGRTIWDVLHSLPRPALDPYQPFVRLRTLFSNTTVPSIDYYNAKYAVITNLITENRAKAVTDFDPVSTAFVTFADPKDARRACKYLAVHPDNPLACFVTMVPGFEDLDWTRIVKDWVVDIGVWAFTLSWVFPVSFFVGLVSIQNISTFWPGLNHYLEHHPWEEELIQSLLPTLLVALLSLLIPLILLFIGKKAHTIITLSALHDRIMTRYYKFLIVNVLVFFCVGTATLQSFLVSFASNQGNRNILEIVSSSFPSAGPFYVGWMIFTTGMHGAIELVLCDRSTSKVYVYGDASVLNSCLSSLFLCIPLRNDRSLHANVQWAFDLELLTSILSPSASSSRSQESVAARDATILTRRPYPFPGPQACTSQVKALVLKVLYFQTVFVAYMIVLKRRVNIGLSIILIVFTVTMKLLLTRVCRAKFERDDMREADIVCGTGTGTDDPVDGHPSDINLPVQDHTQDAENRVHAKVDSTRSWRDWRTWRLPSEVIFSYATFSPPKRNRARRQPNPFTTQLSFSRLRSVDGLGSQNSSPEPIEEHGRRQPLVLSPSSEMKAPALVSSHPPFPAWDDESDPSHPYENPYYDQPISNALWLPRNPFGTLDLDDTVDVQLSLTTSPEKGQLGTRALPGGPLRPPVFPLPLIAMDELRGSYTLTTRRLDGSESVSMPLGIASRINALEDEDVIDEAEEGGLSLFGRYRKSSVGTAWTDLSLRGPNTIDRGPSAISRTSTTSATAGMRPQLSLPSSFRSALGGRIHGRTASLTQELGIREEPRIRTDLDTQMELTSSPQNEVVVEEAIVEEQEALEEPATRRVAHTALPWIIRGFKVSRLLALFSTSVRGGTTIWSGSFNAYSSVSVFDNWSWSNEVGEYQWYIHGSEPTSHYLALDPSYKNPADTSETNGLRATIDSTATWNSQMERTELIPQTTENLGTGNLFYHFSIMRDDTSPPESTLEHQILFFESHFTEASLKYGVSPNQTYLEWHVSSNPQWGLFWEANTWYNFAYDIDFSAGTVGLWFSEGSAQLTKVFDNISASTSTNSEDWHVGVLRIVNDDTPENFYFSGVYIESGPITTIIGSGGSASSSSAPSSSTATSASSAPASSSTTVASTSTAATTTQTQWGQCGGTGYTGPTTCVSGTTCISVSPPYYYQCQ</sequence>
<feature type="region of interest" description="Disordered" evidence="2">
    <location>
        <begin position="1041"/>
        <end position="1063"/>
    </location>
</feature>
<dbReference type="Proteomes" id="UP000310158">
    <property type="component" value="Unassembled WGS sequence"/>
</dbReference>
<feature type="transmembrane region" description="Helical" evidence="3">
    <location>
        <begin position="163"/>
        <end position="185"/>
    </location>
</feature>
<dbReference type="OrthoDB" id="1689567at2759"/>
<feature type="region of interest" description="Disordered" evidence="2">
    <location>
        <begin position="1204"/>
        <end position="1224"/>
    </location>
</feature>
<dbReference type="PROSITE" id="PS51164">
    <property type="entry name" value="CBM1_2"/>
    <property type="match status" value="1"/>
</dbReference>
<comment type="caution">
    <text evidence="5">The sequence shown here is derived from an EMBL/GenBank/DDBJ whole genome shotgun (WGS) entry which is preliminary data.</text>
</comment>
<evidence type="ECO:0000313" key="5">
    <source>
        <dbReference type="EMBL" id="THH20111.1"/>
    </source>
</evidence>
<keyword evidence="1" id="KW-0732">Signal</keyword>
<name>A0A4S4M6Z7_9AGAM</name>
<keyword evidence="6" id="KW-1185">Reference proteome</keyword>
<feature type="compositionally biased region" description="Low complexity" evidence="2">
    <location>
        <begin position="1209"/>
        <end position="1221"/>
    </location>
</feature>
<dbReference type="PANTHER" id="PTHR34612:SF6">
    <property type="entry name" value="GLYCOSIDE HYDROLASE 131 CATALYTIC N-TERMINAL DOMAIN-CONTAINING PROTEIN"/>
    <property type="match status" value="1"/>
</dbReference>
<dbReference type="Pfam" id="PF18271">
    <property type="entry name" value="GH131_N"/>
    <property type="match status" value="1"/>
</dbReference>
<keyword evidence="3" id="KW-0812">Transmembrane</keyword>
<dbReference type="Pfam" id="PF02714">
    <property type="entry name" value="RSN1_7TM"/>
    <property type="match status" value="1"/>
</dbReference>
<feature type="transmembrane region" description="Helical" evidence="3">
    <location>
        <begin position="746"/>
        <end position="767"/>
    </location>
</feature>
<dbReference type="Pfam" id="PF00734">
    <property type="entry name" value="CBM_1"/>
    <property type="match status" value="1"/>
</dbReference>
<dbReference type="InterPro" id="IPR032880">
    <property type="entry name" value="CSC1/OSCA1-like_N"/>
</dbReference>
<dbReference type="InterPro" id="IPR027815">
    <property type="entry name" value="CSC1/OSCA1-like_cyt"/>
</dbReference>